<evidence type="ECO:0000259" key="7">
    <source>
        <dbReference type="Pfam" id="PF00498"/>
    </source>
</evidence>
<evidence type="ECO:0000256" key="6">
    <source>
        <dbReference type="ARBA" id="ARBA00040160"/>
    </source>
</evidence>
<keyword evidence="3" id="KW-0399">Innate immunity</keyword>
<dbReference type="GO" id="GO:0043123">
    <property type="term" value="P:positive regulation of canonical NF-kappaB signal transduction"/>
    <property type="evidence" value="ECO:0007669"/>
    <property type="project" value="InterPro"/>
</dbReference>
<dbReference type="SUPFAM" id="SSF49879">
    <property type="entry name" value="SMAD/FHA domain"/>
    <property type="match status" value="1"/>
</dbReference>
<reference evidence="8" key="2">
    <citation type="submission" date="2017-11" db="EMBL/GenBank/DDBJ databases">
        <title>Coralsnake Venomics: Analyses of Venom Gland Transcriptomes and Proteomes of Six Brazilian Taxa.</title>
        <authorList>
            <person name="Aird S.D."/>
            <person name="Jorge da Silva N."/>
            <person name="Qiu L."/>
            <person name="Villar-Briones A."/>
            <person name="Aparecida-Saddi V."/>
            <person name="Campos-Telles M.P."/>
            <person name="Grau M."/>
            <person name="Mikheyev A.S."/>
        </authorList>
    </citation>
    <scope>NUCLEOTIDE SEQUENCE</scope>
    <source>
        <tissue evidence="8">Venom_gland</tissue>
    </source>
</reference>
<proteinExistence type="inferred from homology"/>
<dbReference type="AlphaFoldDB" id="A0A2D4JWY2"/>
<sequence>MSDFETEDTEETITCLQITIYHPQHQEKPVFRDLSFCHQQQLRADDIVKFGRDSNICRFHFADSRVSRVQFGLQFFRHFCSPEFGFEIKNLSKKGKLNVDGIELAYLNKVDLQDKCMVCFGDYQMQLQKEEGRCEDYFYICFELARTPLLQENNQVLRNPVCESSSSYAKFPTEMDENA</sequence>
<dbReference type="GO" id="GO:0005737">
    <property type="term" value="C:cytoplasm"/>
    <property type="evidence" value="ECO:0007669"/>
    <property type="project" value="UniProtKB-SubCell"/>
</dbReference>
<evidence type="ECO:0000256" key="2">
    <source>
        <dbReference type="ARBA" id="ARBA00022490"/>
    </source>
</evidence>
<protein>
    <recommendedName>
        <fullName evidence="6">TRAF-interacting protein with FHA domain-containing protein A</fullName>
    </recommendedName>
</protein>
<evidence type="ECO:0000256" key="3">
    <source>
        <dbReference type="ARBA" id="ARBA00022588"/>
    </source>
</evidence>
<dbReference type="PANTHER" id="PTHR31266">
    <property type="entry name" value="TRAF-INTERACTING PROTEIN WITH FHA DOMAIN-CONTAINING PROTEIN A FAMILY MEMBER"/>
    <property type="match status" value="1"/>
</dbReference>
<dbReference type="EMBL" id="IACL01009333">
    <property type="protein sequence ID" value="LAB00885.1"/>
    <property type="molecule type" value="Transcribed_RNA"/>
</dbReference>
<name>A0A2D4JWY2_9SAUR</name>
<reference evidence="8" key="1">
    <citation type="submission" date="2017-07" db="EMBL/GenBank/DDBJ databases">
        <authorList>
            <person name="Mikheyev A."/>
            <person name="Grau M."/>
        </authorList>
    </citation>
    <scope>NUCLEOTIDE SEQUENCE</scope>
    <source>
        <tissue evidence="8">Venom_gland</tissue>
    </source>
</reference>
<dbReference type="InterPro" id="IPR000253">
    <property type="entry name" value="FHA_dom"/>
</dbReference>
<evidence type="ECO:0000313" key="8">
    <source>
        <dbReference type="EMBL" id="LAB00884.1"/>
    </source>
</evidence>
<comment type="subcellular location">
    <subcellularLocation>
        <location evidence="1">Cytoplasm</location>
    </subcellularLocation>
</comment>
<dbReference type="EMBL" id="IACL01009332">
    <property type="protein sequence ID" value="LAB00884.1"/>
    <property type="molecule type" value="Transcribed_RNA"/>
</dbReference>
<evidence type="ECO:0000256" key="4">
    <source>
        <dbReference type="ARBA" id="ARBA00022859"/>
    </source>
</evidence>
<organism evidence="8">
    <name type="scientific">Micrurus paraensis</name>
    <dbReference type="NCBI Taxonomy" id="1970185"/>
    <lineage>
        <taxon>Eukaryota</taxon>
        <taxon>Metazoa</taxon>
        <taxon>Chordata</taxon>
        <taxon>Craniata</taxon>
        <taxon>Vertebrata</taxon>
        <taxon>Euteleostomi</taxon>
        <taxon>Lepidosauria</taxon>
        <taxon>Squamata</taxon>
        <taxon>Bifurcata</taxon>
        <taxon>Unidentata</taxon>
        <taxon>Episquamata</taxon>
        <taxon>Toxicofera</taxon>
        <taxon>Serpentes</taxon>
        <taxon>Colubroidea</taxon>
        <taxon>Elapidae</taxon>
        <taxon>Elapinae</taxon>
        <taxon>Micrurus</taxon>
    </lineage>
</organism>
<comment type="similarity">
    <text evidence="5">Belongs to the TIFA family.</text>
</comment>
<evidence type="ECO:0000256" key="5">
    <source>
        <dbReference type="ARBA" id="ARBA00038199"/>
    </source>
</evidence>
<keyword evidence="4" id="KW-0391">Immunity</keyword>
<dbReference type="PANTHER" id="PTHR31266:SF2">
    <property type="entry name" value="TRAF-INTERACTING PROTEIN WITH FHA DOMAIN-CONTAINING PROTEIN A"/>
    <property type="match status" value="1"/>
</dbReference>
<dbReference type="InterPro" id="IPR008984">
    <property type="entry name" value="SMAD_FHA_dom_sf"/>
</dbReference>
<dbReference type="Gene3D" id="2.60.200.20">
    <property type="match status" value="1"/>
</dbReference>
<dbReference type="Pfam" id="PF00498">
    <property type="entry name" value="FHA"/>
    <property type="match status" value="1"/>
</dbReference>
<evidence type="ECO:0000256" key="1">
    <source>
        <dbReference type="ARBA" id="ARBA00004496"/>
    </source>
</evidence>
<keyword evidence="2" id="KW-0963">Cytoplasm</keyword>
<accession>A0A2D4JWY2</accession>
<dbReference type="GO" id="GO:0045087">
    <property type="term" value="P:innate immune response"/>
    <property type="evidence" value="ECO:0007669"/>
    <property type="project" value="UniProtKB-KW"/>
</dbReference>
<feature type="domain" description="FHA" evidence="7">
    <location>
        <begin position="48"/>
        <end position="121"/>
    </location>
</feature>
<dbReference type="InterPro" id="IPR033621">
    <property type="entry name" value="TIFA"/>
</dbReference>